<evidence type="ECO:0000313" key="8">
    <source>
        <dbReference type="Proteomes" id="UP000220034"/>
    </source>
</evidence>
<evidence type="ECO:0000313" key="7">
    <source>
        <dbReference type="EMBL" id="SOH92771.1"/>
    </source>
</evidence>
<dbReference type="PRINTS" id="PR01023">
    <property type="entry name" value="NAFLGMOTY"/>
</dbReference>
<reference evidence="8" key="1">
    <citation type="submission" date="2017-09" db="EMBL/GenBank/DDBJ databases">
        <authorList>
            <person name="Varghese N."/>
            <person name="Submissions S."/>
        </authorList>
    </citation>
    <scope>NUCLEOTIDE SEQUENCE [LARGE SCALE GENOMIC DNA]</scope>
    <source>
        <strain evidence="8">C7</strain>
    </source>
</reference>
<dbReference type="PRINTS" id="PR01021">
    <property type="entry name" value="OMPADOMAIN"/>
</dbReference>
<dbReference type="Pfam" id="PF00691">
    <property type="entry name" value="OmpA"/>
    <property type="match status" value="1"/>
</dbReference>
<dbReference type="GO" id="GO:0009279">
    <property type="term" value="C:cell outer membrane"/>
    <property type="evidence" value="ECO:0007669"/>
    <property type="project" value="UniProtKB-SubCell"/>
</dbReference>
<dbReference type="OrthoDB" id="9782229at2"/>
<sequence length="216" mass="21753">MTIAFKTTGALLLAGMTLTACAQGSLTTGESANRNQGALLGAALGAAAGQLAGGDTQGTLIGAAVGAGAGALIGADLDRQEAELRRDLAGSGVGIQNTGDQLIVTLPEAITFATDSADVAPGFQNQLSVLASNLRQFPGSIVRITGHTDSTGADDYNQRLSTRRAQAVSNVLVANGVQQSRLIASGAGESQPIASNDTPNGRATNRRVELVITPTQ</sequence>
<dbReference type="InterPro" id="IPR039567">
    <property type="entry name" value="Gly-zipper"/>
</dbReference>
<protein>
    <submittedName>
        <fullName evidence="7">Outer membrane protein OmpA</fullName>
    </submittedName>
</protein>
<dbReference type="InterPro" id="IPR006664">
    <property type="entry name" value="OMP_bac"/>
</dbReference>
<dbReference type="AlphaFoldDB" id="A0A2C9CML8"/>
<proteinExistence type="predicted"/>
<feature type="signal peptide" evidence="5">
    <location>
        <begin position="1"/>
        <end position="22"/>
    </location>
</feature>
<evidence type="ECO:0000256" key="1">
    <source>
        <dbReference type="ARBA" id="ARBA00004442"/>
    </source>
</evidence>
<keyword evidence="2 4" id="KW-0472">Membrane</keyword>
<dbReference type="PANTHER" id="PTHR30329:SF21">
    <property type="entry name" value="LIPOPROTEIN YIAD-RELATED"/>
    <property type="match status" value="1"/>
</dbReference>
<dbReference type="SUPFAM" id="SSF103088">
    <property type="entry name" value="OmpA-like"/>
    <property type="match status" value="1"/>
</dbReference>
<organism evidence="7 8">
    <name type="scientific">Pontivivens marinum</name>
    <dbReference type="NCBI Taxonomy" id="1690039"/>
    <lineage>
        <taxon>Bacteria</taxon>
        <taxon>Pseudomonadati</taxon>
        <taxon>Pseudomonadota</taxon>
        <taxon>Alphaproteobacteria</taxon>
        <taxon>Rhodobacterales</taxon>
        <taxon>Paracoccaceae</taxon>
        <taxon>Pontivivens</taxon>
    </lineage>
</organism>
<dbReference type="Gene3D" id="3.30.1330.60">
    <property type="entry name" value="OmpA-like domain"/>
    <property type="match status" value="1"/>
</dbReference>
<dbReference type="CDD" id="cd07185">
    <property type="entry name" value="OmpA_C-like"/>
    <property type="match status" value="1"/>
</dbReference>
<keyword evidence="5" id="KW-0732">Signal</keyword>
<feature type="domain" description="OmpA-like" evidence="6">
    <location>
        <begin position="99"/>
        <end position="216"/>
    </location>
</feature>
<evidence type="ECO:0000256" key="2">
    <source>
        <dbReference type="ARBA" id="ARBA00023136"/>
    </source>
</evidence>
<dbReference type="PROSITE" id="PS51257">
    <property type="entry name" value="PROKAR_LIPOPROTEIN"/>
    <property type="match status" value="1"/>
</dbReference>
<dbReference type="InterPro" id="IPR050330">
    <property type="entry name" value="Bact_OuterMem_StrucFunc"/>
</dbReference>
<dbReference type="EMBL" id="OCTN01000001">
    <property type="protein sequence ID" value="SOH92771.1"/>
    <property type="molecule type" value="Genomic_DNA"/>
</dbReference>
<comment type="subcellular location">
    <subcellularLocation>
        <location evidence="1">Cell outer membrane</location>
    </subcellularLocation>
</comment>
<evidence type="ECO:0000259" key="6">
    <source>
        <dbReference type="PROSITE" id="PS51123"/>
    </source>
</evidence>
<dbReference type="InterPro" id="IPR036737">
    <property type="entry name" value="OmpA-like_sf"/>
</dbReference>
<keyword evidence="3" id="KW-0998">Cell outer membrane</keyword>
<evidence type="ECO:0000256" key="5">
    <source>
        <dbReference type="SAM" id="SignalP"/>
    </source>
</evidence>
<evidence type="ECO:0000256" key="4">
    <source>
        <dbReference type="PROSITE-ProRule" id="PRU00473"/>
    </source>
</evidence>
<dbReference type="PANTHER" id="PTHR30329">
    <property type="entry name" value="STATOR ELEMENT OF FLAGELLAR MOTOR COMPLEX"/>
    <property type="match status" value="1"/>
</dbReference>
<dbReference type="Proteomes" id="UP000220034">
    <property type="component" value="Unassembled WGS sequence"/>
</dbReference>
<dbReference type="RefSeq" id="WP_097928335.1">
    <property type="nucleotide sequence ID" value="NZ_OCTN01000001.1"/>
</dbReference>
<name>A0A2C9CML8_9RHOB</name>
<evidence type="ECO:0000256" key="3">
    <source>
        <dbReference type="ARBA" id="ARBA00023237"/>
    </source>
</evidence>
<keyword evidence="8" id="KW-1185">Reference proteome</keyword>
<gene>
    <name evidence="7" type="ORF">SAMN06273572_101619</name>
</gene>
<feature type="chain" id="PRO_5013265533" evidence="5">
    <location>
        <begin position="23"/>
        <end position="216"/>
    </location>
</feature>
<dbReference type="Pfam" id="PF13488">
    <property type="entry name" value="Gly-zipper_Omp"/>
    <property type="match status" value="1"/>
</dbReference>
<accession>A0A2C9CML8</accession>
<dbReference type="PROSITE" id="PS51123">
    <property type="entry name" value="OMPA_2"/>
    <property type="match status" value="1"/>
</dbReference>
<dbReference type="InterPro" id="IPR006665">
    <property type="entry name" value="OmpA-like"/>
</dbReference>